<feature type="domain" description="PAS" evidence="13">
    <location>
        <begin position="543"/>
        <end position="590"/>
    </location>
</feature>
<keyword evidence="4" id="KW-0808">Transferase</keyword>
<dbReference type="SMART" id="SM00091">
    <property type="entry name" value="PAS"/>
    <property type="match status" value="4"/>
</dbReference>
<feature type="transmembrane region" description="Helical" evidence="10">
    <location>
        <begin position="318"/>
        <end position="338"/>
    </location>
</feature>
<keyword evidence="17" id="KW-1185">Reference proteome</keyword>
<feature type="modified residue" description="Phosphohistidine" evidence="7">
    <location>
        <position position="1390"/>
    </location>
</feature>
<evidence type="ECO:0000259" key="15">
    <source>
        <dbReference type="PROSITE" id="PS50894"/>
    </source>
</evidence>
<dbReference type="Gene3D" id="1.10.287.130">
    <property type="match status" value="1"/>
</dbReference>
<dbReference type="InterPro" id="IPR003594">
    <property type="entry name" value="HATPase_dom"/>
</dbReference>
<dbReference type="InterPro" id="IPR005467">
    <property type="entry name" value="His_kinase_dom"/>
</dbReference>
<dbReference type="EMBL" id="VOBQ01000012">
    <property type="protein sequence ID" value="TWO70414.1"/>
    <property type="molecule type" value="Genomic_DNA"/>
</dbReference>
<dbReference type="NCBIfam" id="TIGR00229">
    <property type="entry name" value="sensory_box"/>
    <property type="match status" value="3"/>
</dbReference>
<dbReference type="InterPro" id="IPR011623">
    <property type="entry name" value="7TMR_DISM_rcpt_extracell_dom1"/>
</dbReference>
<dbReference type="CDD" id="cd00130">
    <property type="entry name" value="PAS"/>
    <property type="match status" value="3"/>
</dbReference>
<dbReference type="InterPro" id="IPR036641">
    <property type="entry name" value="HPT_dom_sf"/>
</dbReference>
<dbReference type="SUPFAM" id="SSF55874">
    <property type="entry name" value="ATPase domain of HSP90 chaperone/DNA topoisomerase II/histidine kinase"/>
    <property type="match status" value="1"/>
</dbReference>
<dbReference type="PANTHER" id="PTHR43304:SF1">
    <property type="entry name" value="PAC DOMAIN-CONTAINING PROTEIN"/>
    <property type="match status" value="1"/>
</dbReference>
<feature type="transmembrane region" description="Helical" evidence="10">
    <location>
        <begin position="198"/>
        <end position="217"/>
    </location>
</feature>
<dbReference type="Pfam" id="PF00512">
    <property type="entry name" value="HisKA"/>
    <property type="match status" value="1"/>
</dbReference>
<evidence type="ECO:0000256" key="1">
    <source>
        <dbReference type="ARBA" id="ARBA00000085"/>
    </source>
</evidence>
<evidence type="ECO:0000259" key="11">
    <source>
        <dbReference type="PROSITE" id="PS50109"/>
    </source>
</evidence>
<dbReference type="InterPro" id="IPR003661">
    <property type="entry name" value="HisK_dim/P_dom"/>
</dbReference>
<evidence type="ECO:0000256" key="10">
    <source>
        <dbReference type="SAM" id="Phobius"/>
    </source>
</evidence>
<dbReference type="Pfam" id="PF08448">
    <property type="entry name" value="PAS_4"/>
    <property type="match status" value="1"/>
</dbReference>
<dbReference type="Pfam" id="PF02518">
    <property type="entry name" value="HATPase_c"/>
    <property type="match status" value="1"/>
</dbReference>
<dbReference type="SUPFAM" id="SSF47226">
    <property type="entry name" value="Histidine-containing phosphotransfer domain, HPT domain"/>
    <property type="match status" value="1"/>
</dbReference>
<evidence type="ECO:0000259" key="14">
    <source>
        <dbReference type="PROSITE" id="PS50113"/>
    </source>
</evidence>
<feature type="transmembrane region" description="Helical" evidence="10">
    <location>
        <begin position="224"/>
        <end position="246"/>
    </location>
</feature>
<dbReference type="SMART" id="SM00448">
    <property type="entry name" value="REC"/>
    <property type="match status" value="1"/>
</dbReference>
<reference evidence="16 17" key="1">
    <citation type="submission" date="2019-07" db="EMBL/GenBank/DDBJ databases">
        <title>Caenimonas sedimenti sp. nov., isolated from activated sludge.</title>
        <authorList>
            <person name="Xu J."/>
        </authorList>
    </citation>
    <scope>NUCLEOTIDE SEQUENCE [LARGE SCALE GENOMIC DNA]</scope>
    <source>
        <strain evidence="16 17">HX-9-20</strain>
    </source>
</reference>
<evidence type="ECO:0000259" key="12">
    <source>
        <dbReference type="PROSITE" id="PS50110"/>
    </source>
</evidence>
<feature type="transmembrane region" description="Helical" evidence="10">
    <location>
        <begin position="293"/>
        <end position="312"/>
    </location>
</feature>
<dbReference type="PROSITE" id="PS50110">
    <property type="entry name" value="RESPONSE_REGULATORY"/>
    <property type="match status" value="1"/>
</dbReference>
<evidence type="ECO:0000256" key="5">
    <source>
        <dbReference type="ARBA" id="ARBA00022777"/>
    </source>
</evidence>
<feature type="transmembrane region" description="Helical" evidence="10">
    <location>
        <begin position="258"/>
        <end position="281"/>
    </location>
</feature>
<protein>
    <recommendedName>
        <fullName evidence="2">histidine kinase</fullName>
        <ecNumber evidence="2">2.7.13.3</ecNumber>
    </recommendedName>
</protein>
<dbReference type="PROSITE" id="PS50109">
    <property type="entry name" value="HIS_KIN"/>
    <property type="match status" value="1"/>
</dbReference>
<accession>A0A562ZQG7</accession>
<feature type="domain" description="PAC" evidence="14">
    <location>
        <begin position="490"/>
        <end position="542"/>
    </location>
</feature>
<dbReference type="Gene3D" id="3.30.565.10">
    <property type="entry name" value="Histidine kinase-like ATPase, C-terminal domain"/>
    <property type="match status" value="1"/>
</dbReference>
<dbReference type="Pfam" id="PF07695">
    <property type="entry name" value="7TMR-DISM_7TM"/>
    <property type="match status" value="1"/>
</dbReference>
<feature type="domain" description="Response regulatory" evidence="12">
    <location>
        <begin position="1223"/>
        <end position="1342"/>
    </location>
</feature>
<dbReference type="PROSITE" id="PS50894">
    <property type="entry name" value="HPT"/>
    <property type="match status" value="1"/>
</dbReference>
<dbReference type="Gene3D" id="3.40.50.2300">
    <property type="match status" value="1"/>
</dbReference>
<dbReference type="InterPro" id="IPR036890">
    <property type="entry name" value="HATPase_C_sf"/>
</dbReference>
<evidence type="ECO:0000256" key="3">
    <source>
        <dbReference type="ARBA" id="ARBA00022553"/>
    </source>
</evidence>
<feature type="domain" description="PAC" evidence="14">
    <location>
        <begin position="899"/>
        <end position="951"/>
    </location>
</feature>
<comment type="catalytic activity">
    <reaction evidence="1">
        <text>ATP + protein L-histidine = ADP + protein N-phospho-L-histidine.</text>
        <dbReference type="EC" id="2.7.13.3"/>
    </reaction>
</comment>
<feature type="domain" description="PAC" evidence="14">
    <location>
        <begin position="748"/>
        <end position="800"/>
    </location>
</feature>
<proteinExistence type="predicted"/>
<evidence type="ECO:0000259" key="13">
    <source>
        <dbReference type="PROSITE" id="PS50112"/>
    </source>
</evidence>
<keyword evidence="5" id="KW-0418">Kinase</keyword>
<dbReference type="InterPro" id="IPR000014">
    <property type="entry name" value="PAS"/>
</dbReference>
<dbReference type="SMART" id="SM00387">
    <property type="entry name" value="HATPase_c"/>
    <property type="match status" value="1"/>
</dbReference>
<sequence length="1446" mass="160796">MLLLVALAACGGREVARRAPPAISGGVLDLRDWDFARDGTLNLDGQWELVWARFEEPDLVGSPAAAPGHPVRVPGGWNDAPYPGGPPGPDGHGTYRLIIDCYQARGLALALPVQHSAVRVFANGRLVAQQGTPAADPNLARPAPVRQIADLGEVACPIRLAVHISNHDMRRGGLVRSMEFGTAAQLHALRERAVMRDVFTLGVLAAMVVMPLLFWLARRQDRSPLWFGLFSLSVGCGLALTGSRVLEPLLAPLGWDGYLRVVFLCWYWSTAVYVLFLGAIYPRQVRGWPVRLVVLWAGLSSLVVLATTARTFTVLVPVLIWGAAAIAVYCAVKLALLLRNGERNAAWLLGGLAIFAAASAHDTMNFSWLQRDGLVPYALFFFAMAPAVMLAQRFARALSAQELRSIEQRERADLLVRSTKAGVLDWAVADGTLAYSQRFREMLGLPVAADAAPAPNFYEMVHADDRERVREHFESQLRDRSVRSGVRTLEPLECRLLQRGGWALWVHAEGIAVCGANGRPLRFLWSFIDVSERKQHEIEMSDRLKFIDDLFDSVPLGLALRDPEGKYLYVNRTWERYMGLSRDSVLGASLEGVRDPAAASALALDREALALGPDVVQPAIEYDYNGRRYMQSRTVMVDGEGRNIGVLVASVDISDKHQMERALSTERERLGLLVRSTRAGFGDWDANRDVVTYTERFKEMLGYAADADSSGWPSIFEMMHPDDRERARAEFKAMIRRKPGGGDQDPGEPMSYRLRRRDGSYIWIHAEGIAQVDASGRTRRFITSYLDVTRFREQEEALRRSRDEIAERMKHIDDLVTRLEVVVRAAQVGIVDWDGHTHQTYYSPRFREIRGYSPDADTSNWPDYFKVMIHPEDRERITRRWITFIRGKGPEGPRGEYYAPEEYRMLRADGTYAWVQVSGVAVRDSNDFAVRWIAAVIDISERHAQQEVLRASRDQIAAQADQLEQQNEALKENVRLREEVERIGRHDLKTPLNSIVAVPRLLREERNIGPEADELLGIIERAGYRILSMVNLSLDLYKMEQGNYIFRPDAVDLVDLAQKVMADVRVHAAAKEVRIDVQADGAPYAWAEELLCYSLIANLLKNAVEASPEGGKVQITIEAAEDGQVALSIHNRGAVPLAIRGSFFRKYATLGKASGTGLGAYSAHLMAKVQDGSVTMQSSDEEGTTLRVLLRAAPAGQVPATLRHAGEQRAVDPARLASLPPVRVLLVDDDEYNLLIVRRFLPDPPFTVDTAINGRFALTQAEKAWPEMIFMDLDMPVMGGLEAVVLLREMEAARGGARCAMVALSSHEDAETQQRALDAGFDRYLTKPVTREAIQQALVELHQGLGDVVVLDPDIEPVLAGFVASRRTLIGELETAAGRGDRPEVRRLAHQLAGSFALYGFSWASECSRALEKDFESVSAQQVSESAEQLRRHLDTVEIRFHTAGA</sequence>
<feature type="coiled-coil region" evidence="9">
    <location>
        <begin position="946"/>
        <end position="980"/>
    </location>
</feature>
<dbReference type="InterPro" id="IPR052162">
    <property type="entry name" value="Sensor_kinase/Photoreceptor"/>
</dbReference>
<evidence type="ECO:0000256" key="2">
    <source>
        <dbReference type="ARBA" id="ARBA00012438"/>
    </source>
</evidence>
<feature type="domain" description="PAS" evidence="13">
    <location>
        <begin position="666"/>
        <end position="738"/>
    </location>
</feature>
<dbReference type="SMART" id="SM00388">
    <property type="entry name" value="HisKA"/>
    <property type="match status" value="1"/>
</dbReference>
<dbReference type="InterPro" id="IPR008207">
    <property type="entry name" value="Sig_transdc_His_kin_Hpt_dom"/>
</dbReference>
<evidence type="ECO:0000313" key="16">
    <source>
        <dbReference type="EMBL" id="TWO70414.1"/>
    </source>
</evidence>
<name>A0A562ZQG7_9BURK</name>
<feature type="domain" description="HPt" evidence="15">
    <location>
        <begin position="1351"/>
        <end position="1446"/>
    </location>
</feature>
<keyword evidence="3 8" id="KW-0597">Phosphoprotein</keyword>
<keyword evidence="6" id="KW-0902">Two-component regulatory system</keyword>
<comment type="caution">
    <text evidence="16">The sequence shown here is derived from an EMBL/GenBank/DDBJ whole genome shotgun (WGS) entry which is preliminary data.</text>
</comment>
<dbReference type="InterPro" id="IPR011006">
    <property type="entry name" value="CheY-like_superfamily"/>
</dbReference>
<dbReference type="Gene3D" id="1.20.120.160">
    <property type="entry name" value="HPT domain"/>
    <property type="match status" value="1"/>
</dbReference>
<evidence type="ECO:0000256" key="9">
    <source>
        <dbReference type="SAM" id="Coils"/>
    </source>
</evidence>
<evidence type="ECO:0000256" key="4">
    <source>
        <dbReference type="ARBA" id="ARBA00022679"/>
    </source>
</evidence>
<keyword evidence="10" id="KW-0812">Transmembrane</keyword>
<dbReference type="Pfam" id="PF08447">
    <property type="entry name" value="PAS_3"/>
    <property type="match status" value="3"/>
</dbReference>
<dbReference type="InterPro" id="IPR001789">
    <property type="entry name" value="Sig_transdc_resp-reg_receiver"/>
</dbReference>
<evidence type="ECO:0000256" key="7">
    <source>
        <dbReference type="PROSITE-ProRule" id="PRU00110"/>
    </source>
</evidence>
<feature type="transmembrane region" description="Helical" evidence="10">
    <location>
        <begin position="373"/>
        <end position="391"/>
    </location>
</feature>
<feature type="modified residue" description="4-aspartylphosphate" evidence="8">
    <location>
        <position position="1272"/>
    </location>
</feature>
<keyword evidence="10" id="KW-0472">Membrane</keyword>
<dbReference type="SUPFAM" id="SSF52172">
    <property type="entry name" value="CheY-like"/>
    <property type="match status" value="1"/>
</dbReference>
<dbReference type="InterPro" id="IPR035965">
    <property type="entry name" value="PAS-like_dom_sf"/>
</dbReference>
<dbReference type="InterPro" id="IPR000700">
    <property type="entry name" value="PAS-assoc_C"/>
</dbReference>
<dbReference type="InterPro" id="IPR013656">
    <property type="entry name" value="PAS_4"/>
</dbReference>
<evidence type="ECO:0000313" key="17">
    <source>
        <dbReference type="Proteomes" id="UP000318199"/>
    </source>
</evidence>
<dbReference type="InterPro" id="IPR013655">
    <property type="entry name" value="PAS_fold_3"/>
</dbReference>
<dbReference type="Pfam" id="PF00072">
    <property type="entry name" value="Response_reg"/>
    <property type="match status" value="1"/>
</dbReference>
<dbReference type="InterPro" id="IPR001610">
    <property type="entry name" value="PAC"/>
</dbReference>
<dbReference type="SUPFAM" id="SSF47384">
    <property type="entry name" value="Homodimeric domain of signal transducing histidine kinase"/>
    <property type="match status" value="1"/>
</dbReference>
<evidence type="ECO:0000256" key="8">
    <source>
        <dbReference type="PROSITE-ProRule" id="PRU00169"/>
    </source>
</evidence>
<dbReference type="InterPro" id="IPR036097">
    <property type="entry name" value="HisK_dim/P_sf"/>
</dbReference>
<dbReference type="EC" id="2.7.13.3" evidence="2"/>
<feature type="domain" description="Histidine kinase" evidence="11">
    <location>
        <begin position="983"/>
        <end position="1194"/>
    </location>
</feature>
<dbReference type="PROSITE" id="PS50112">
    <property type="entry name" value="PAS"/>
    <property type="match status" value="2"/>
</dbReference>
<dbReference type="PROSITE" id="PS50113">
    <property type="entry name" value="PAC"/>
    <property type="match status" value="3"/>
</dbReference>
<evidence type="ECO:0000256" key="6">
    <source>
        <dbReference type="ARBA" id="ARBA00023012"/>
    </source>
</evidence>
<dbReference type="SMART" id="SM00086">
    <property type="entry name" value="PAC"/>
    <property type="match status" value="3"/>
</dbReference>
<dbReference type="Proteomes" id="UP000318199">
    <property type="component" value="Unassembled WGS sequence"/>
</dbReference>
<dbReference type="GO" id="GO:0000155">
    <property type="term" value="F:phosphorelay sensor kinase activity"/>
    <property type="evidence" value="ECO:0007669"/>
    <property type="project" value="InterPro"/>
</dbReference>
<dbReference type="SUPFAM" id="SSF55785">
    <property type="entry name" value="PYP-like sensor domain (PAS domain)"/>
    <property type="match status" value="4"/>
</dbReference>
<organism evidence="16 17">
    <name type="scientific">Caenimonas sedimenti</name>
    <dbReference type="NCBI Taxonomy" id="2596921"/>
    <lineage>
        <taxon>Bacteria</taxon>
        <taxon>Pseudomonadati</taxon>
        <taxon>Pseudomonadota</taxon>
        <taxon>Betaproteobacteria</taxon>
        <taxon>Burkholderiales</taxon>
        <taxon>Comamonadaceae</taxon>
        <taxon>Caenimonas</taxon>
    </lineage>
</organism>
<keyword evidence="10" id="KW-1133">Transmembrane helix</keyword>
<dbReference type="Pfam" id="PF01627">
    <property type="entry name" value="Hpt"/>
    <property type="match status" value="1"/>
</dbReference>
<dbReference type="CDD" id="cd17546">
    <property type="entry name" value="REC_hyHK_CKI1_RcsC-like"/>
    <property type="match status" value="1"/>
</dbReference>
<gene>
    <name evidence="16" type="ORF">FN976_15660</name>
</gene>
<dbReference type="CDD" id="cd00082">
    <property type="entry name" value="HisKA"/>
    <property type="match status" value="1"/>
</dbReference>
<dbReference type="Gene3D" id="3.30.450.20">
    <property type="entry name" value="PAS domain"/>
    <property type="match status" value="4"/>
</dbReference>
<keyword evidence="9" id="KW-0175">Coiled coil</keyword>
<dbReference type="PANTHER" id="PTHR43304">
    <property type="entry name" value="PHYTOCHROME-LIKE PROTEIN CPH1"/>
    <property type="match status" value="1"/>
</dbReference>